<dbReference type="PANTHER" id="PTHR47495">
    <property type="entry name" value="ALDEHYDE DEHYDROGENASE"/>
    <property type="match status" value="1"/>
</dbReference>
<dbReference type="Proteomes" id="UP001595729">
    <property type="component" value="Unassembled WGS sequence"/>
</dbReference>
<dbReference type="SMART" id="SM01008">
    <property type="entry name" value="Ald_Xan_dh_C"/>
    <property type="match status" value="1"/>
</dbReference>
<dbReference type="InterPro" id="IPR008274">
    <property type="entry name" value="AldOxase/xan_DH_MoCoBD1"/>
</dbReference>
<dbReference type="InterPro" id="IPR046867">
    <property type="entry name" value="AldOxase/xan_DH_MoCoBD2"/>
</dbReference>
<organism evidence="2 3">
    <name type="scientific">Hydrogenophaga luteola</name>
    <dbReference type="NCBI Taxonomy" id="1591122"/>
    <lineage>
        <taxon>Bacteria</taxon>
        <taxon>Pseudomonadati</taxon>
        <taxon>Pseudomonadota</taxon>
        <taxon>Betaproteobacteria</taxon>
        <taxon>Burkholderiales</taxon>
        <taxon>Comamonadaceae</taxon>
        <taxon>Hydrogenophaga</taxon>
    </lineage>
</organism>
<dbReference type="SUPFAM" id="SSF56003">
    <property type="entry name" value="Molybdenum cofactor-binding domain"/>
    <property type="match status" value="2"/>
</dbReference>
<protein>
    <submittedName>
        <fullName evidence="2">Molybdopterin cofactor-binding domain-containing protein</fullName>
    </submittedName>
</protein>
<dbReference type="InterPro" id="IPR037165">
    <property type="entry name" value="AldOxase/xan_DH_Mopterin-bd_sf"/>
</dbReference>
<evidence type="ECO:0000313" key="3">
    <source>
        <dbReference type="Proteomes" id="UP001595729"/>
    </source>
</evidence>
<evidence type="ECO:0000313" key="2">
    <source>
        <dbReference type="EMBL" id="MFC3683425.1"/>
    </source>
</evidence>
<dbReference type="EMBL" id="JBHRXX010000002">
    <property type="protein sequence ID" value="MFC3683425.1"/>
    <property type="molecule type" value="Genomic_DNA"/>
</dbReference>
<dbReference type="RefSeq" id="WP_382172563.1">
    <property type="nucleotide sequence ID" value="NZ_JBHRXX010000002.1"/>
</dbReference>
<accession>A0ABV7W1M7</accession>
<name>A0ABV7W1M7_9BURK</name>
<sequence>MKGAALPGIRRRTVLTSAAGLTVTWALPGCALIPPIPRRPMPTEADAAGWVRLTPGGRFEIWCVRMEMGQHITAALREVAALELGVPPGLIDTRLPATTDVPPFKATVGSDSVRELLLPLASACATLRTALFGRAGQRLGQAPTQLQVTDDGRVQAHGRSLALGDLAEPGLTLSAPGVPADALRAPLALARRSRDAAAPLVGRADDIALVTGQPSYTADIRLPGLRHATVLHPPWRRELDPRLVSLDETALARVPGFVAVLHIPEVDGPVLLADHPGALPGLRQAARPQWELPGGATDPHEVVDIDRALSRDRFTQDSGRVAEGAWTVDLRLDISMAAHAALEPRCAIARFNTDGTLELWCGSQDPFYMRDVLARDHGLAADKVRVHAQRMGGAFGSRTVALIEREAAFIARAAGQPVKLQWTREDEFVAGFHRPPSSHQVRARLDSQGRISDWWHALSSSHVIFTSAGLPRWLQALTDFVGDPGTSRGLVPPYAIDRRRESLQLTRLSLATGPWRGLGAGPNALAIESAMDALARAAGQDPVAFRLRHLDAQAAGPHLPDPDRLARVLRSVSARAAAHPRPTPAPGERIGRAVACGVYKGLSYVAAVAEVRVSHDRIRVTRLWCDHDCGTVVDAQGVRAQIEGCLVWSLSMVLHEALPAPEGRAAITGLAGYALPRMPDMPILDIQLVDSSDSPGGAGEPALVAGAGAVFNALVDASGHRPQRLPVRPGDLPAG</sequence>
<keyword evidence="3" id="KW-1185">Reference proteome</keyword>
<dbReference type="InterPro" id="IPR000674">
    <property type="entry name" value="Ald_Oxase/Xan_DH_a/b"/>
</dbReference>
<comment type="caution">
    <text evidence="2">The sequence shown here is derived from an EMBL/GenBank/DDBJ whole genome shotgun (WGS) entry which is preliminary data.</text>
</comment>
<dbReference type="Gene3D" id="3.90.1170.50">
    <property type="entry name" value="Aldehyde oxidase/xanthine dehydrogenase, a/b hammerhead"/>
    <property type="match status" value="1"/>
</dbReference>
<evidence type="ECO:0000259" key="1">
    <source>
        <dbReference type="SMART" id="SM01008"/>
    </source>
</evidence>
<dbReference type="Pfam" id="PF20256">
    <property type="entry name" value="MoCoBD_2"/>
    <property type="match status" value="2"/>
</dbReference>
<dbReference type="Gene3D" id="3.30.365.10">
    <property type="entry name" value="Aldehyde oxidase/xanthine dehydrogenase, molybdopterin binding domain"/>
    <property type="match status" value="4"/>
</dbReference>
<gene>
    <name evidence="2" type="ORF">ACFOPI_07450</name>
</gene>
<dbReference type="InterPro" id="IPR052516">
    <property type="entry name" value="N-heterocyclic_Hydroxylase"/>
</dbReference>
<dbReference type="InterPro" id="IPR012368">
    <property type="entry name" value="OxRdtase_Mopterin-bd_su_IorB"/>
</dbReference>
<dbReference type="PANTHER" id="PTHR47495:SF1">
    <property type="entry name" value="BLL3820 PROTEIN"/>
    <property type="match status" value="1"/>
</dbReference>
<feature type="domain" description="Aldehyde oxidase/xanthine dehydrogenase a/b hammerhead" evidence="1">
    <location>
        <begin position="211"/>
        <end position="293"/>
    </location>
</feature>
<reference evidence="3" key="1">
    <citation type="journal article" date="2019" name="Int. J. Syst. Evol. Microbiol.">
        <title>The Global Catalogue of Microorganisms (GCM) 10K type strain sequencing project: providing services to taxonomists for standard genome sequencing and annotation.</title>
        <authorList>
            <consortium name="The Broad Institute Genomics Platform"/>
            <consortium name="The Broad Institute Genome Sequencing Center for Infectious Disease"/>
            <person name="Wu L."/>
            <person name="Ma J."/>
        </authorList>
    </citation>
    <scope>NUCLEOTIDE SEQUENCE [LARGE SCALE GENOMIC DNA]</scope>
    <source>
        <strain evidence="3">KCTC 42501</strain>
    </source>
</reference>
<dbReference type="Pfam" id="PF02738">
    <property type="entry name" value="MoCoBD_1"/>
    <property type="match status" value="1"/>
</dbReference>
<proteinExistence type="predicted"/>
<dbReference type="PIRSF" id="PIRSF036389">
    <property type="entry name" value="IOR_B"/>
    <property type="match status" value="1"/>
</dbReference>